<dbReference type="EMBL" id="CP098828">
    <property type="protein sequence ID" value="XBO76452.1"/>
    <property type="molecule type" value="Genomic_DNA"/>
</dbReference>
<feature type="binding site" evidence="5">
    <location>
        <begin position="76"/>
        <end position="77"/>
    </location>
    <ligand>
        <name>substrate</name>
    </ligand>
</feature>
<dbReference type="HAMAP" id="MF_01663">
    <property type="entry name" value="L_rham_rotase"/>
    <property type="match status" value="1"/>
</dbReference>
<evidence type="ECO:0000313" key="7">
    <source>
        <dbReference type="EMBL" id="XBO76452.1"/>
    </source>
</evidence>
<name>A0AAU7KY59_9GAMM</name>
<comment type="subcellular location">
    <subcellularLocation>
        <location evidence="5">Cytoplasm</location>
    </subcellularLocation>
</comment>
<evidence type="ECO:0000256" key="2">
    <source>
        <dbReference type="ARBA" id="ARBA00023235"/>
    </source>
</evidence>
<dbReference type="GO" id="GO:0062192">
    <property type="term" value="F:L-rhamnose mutarotase activity"/>
    <property type="evidence" value="ECO:0007669"/>
    <property type="project" value="UniProtKB-UniRule"/>
</dbReference>
<comment type="function">
    <text evidence="5">Involved in the anomeric conversion of L-rhamnose.</text>
</comment>
<keyword evidence="2 5" id="KW-0413">Isomerase</keyword>
<gene>
    <name evidence="5 7" type="primary">rhaM</name>
    <name evidence="7" type="ORF">NFG57_06700</name>
</gene>
<dbReference type="NCBIfam" id="TIGR02625">
    <property type="entry name" value="YiiL_rotase"/>
    <property type="match status" value="1"/>
</dbReference>
<dbReference type="GO" id="GO:0005737">
    <property type="term" value="C:cytoplasm"/>
    <property type="evidence" value="ECO:0007669"/>
    <property type="project" value="UniProtKB-SubCell"/>
</dbReference>
<keyword evidence="4 5" id="KW-0684">Rhamnose metabolism</keyword>
<evidence type="ECO:0000256" key="5">
    <source>
        <dbReference type="HAMAP-Rule" id="MF_01663"/>
    </source>
</evidence>
<keyword evidence="3 5" id="KW-0119">Carbohydrate metabolism</keyword>
<feature type="binding site" evidence="5">
    <location>
        <position position="18"/>
    </location>
    <ligand>
        <name>substrate</name>
    </ligand>
</feature>
<dbReference type="GO" id="GO:0019301">
    <property type="term" value="P:rhamnose catabolic process"/>
    <property type="evidence" value="ECO:0007669"/>
    <property type="project" value="UniProtKB-UniRule"/>
</dbReference>
<comment type="pathway">
    <text evidence="5">Carbohydrate metabolism; L-rhamnose metabolism.</text>
</comment>
<sequence>MELKAFRMNLFPGQHQEYRRRHDALWPELGQALADAGVLDYRIFLDSDRHTLFAVMQLAEGHSVDNLPELPVMRRWWAHMADIMDTHPDDSPVVVDLEEVFAFVPGATS</sequence>
<dbReference type="PANTHER" id="PTHR34389">
    <property type="entry name" value="L-RHAMNOSE MUTAROTASE"/>
    <property type="match status" value="1"/>
</dbReference>
<dbReference type="InterPro" id="IPR011008">
    <property type="entry name" value="Dimeric_a/b-barrel"/>
</dbReference>
<feature type="binding site" evidence="5">
    <location>
        <position position="41"/>
    </location>
    <ligand>
        <name>substrate</name>
    </ligand>
</feature>
<dbReference type="AlphaFoldDB" id="A0AAU7KY59"/>
<organism evidence="7">
    <name type="scientific">Halomonas sp. H10-59</name>
    <dbReference type="NCBI Taxonomy" id="2950874"/>
    <lineage>
        <taxon>Bacteria</taxon>
        <taxon>Pseudomonadati</taxon>
        <taxon>Pseudomonadota</taxon>
        <taxon>Gammaproteobacteria</taxon>
        <taxon>Oceanospirillales</taxon>
        <taxon>Halomonadaceae</taxon>
        <taxon>Halomonas</taxon>
    </lineage>
</organism>
<proteinExistence type="inferred from homology"/>
<feature type="active site" description="Proton donor" evidence="5">
    <location>
        <position position="22"/>
    </location>
</feature>
<dbReference type="InterPro" id="IPR013448">
    <property type="entry name" value="L-rhamnose_mutarotase"/>
</dbReference>
<comment type="similarity">
    <text evidence="5">Belongs to the rhamnose mutarotase family.</text>
</comment>
<dbReference type="Pfam" id="PF05336">
    <property type="entry name" value="rhaM"/>
    <property type="match status" value="1"/>
</dbReference>
<comment type="catalytic activity">
    <reaction evidence="5">
        <text>alpha-L-rhamnose = beta-L-rhamnose</text>
        <dbReference type="Rhea" id="RHEA:25584"/>
        <dbReference type="ChEBI" id="CHEBI:27586"/>
        <dbReference type="ChEBI" id="CHEBI:27907"/>
        <dbReference type="EC" id="5.1.3.32"/>
    </reaction>
</comment>
<evidence type="ECO:0000256" key="3">
    <source>
        <dbReference type="ARBA" id="ARBA00023277"/>
    </source>
</evidence>
<dbReference type="EC" id="5.1.3.32" evidence="5 6"/>
<dbReference type="SUPFAM" id="SSF54909">
    <property type="entry name" value="Dimeric alpha+beta barrel"/>
    <property type="match status" value="1"/>
</dbReference>
<evidence type="ECO:0000256" key="4">
    <source>
        <dbReference type="ARBA" id="ARBA00023308"/>
    </source>
</evidence>
<dbReference type="Gene3D" id="3.30.70.100">
    <property type="match status" value="1"/>
</dbReference>
<reference evidence="7" key="1">
    <citation type="submission" date="2022-06" db="EMBL/GenBank/DDBJ databases">
        <title>A novel DMS-producing enzyme.</title>
        <authorList>
            <person name="Zhang Y."/>
        </authorList>
    </citation>
    <scope>NUCLEOTIDE SEQUENCE</scope>
    <source>
        <strain evidence="7">H10-59</strain>
    </source>
</reference>
<comment type="subunit">
    <text evidence="5">Homodimer.</text>
</comment>
<evidence type="ECO:0000256" key="1">
    <source>
        <dbReference type="ARBA" id="ARBA00022490"/>
    </source>
</evidence>
<protein>
    <recommendedName>
        <fullName evidence="5 6">L-rhamnose mutarotase</fullName>
        <ecNumber evidence="5 6">5.1.3.32</ecNumber>
    </recommendedName>
    <alternativeName>
        <fullName evidence="5">Rhamnose 1-epimerase</fullName>
    </alternativeName>
    <alternativeName>
        <fullName evidence="5">Type-3 mutarotase</fullName>
    </alternativeName>
</protein>
<evidence type="ECO:0000256" key="6">
    <source>
        <dbReference type="NCBIfam" id="TIGR02625"/>
    </source>
</evidence>
<dbReference type="InterPro" id="IPR008000">
    <property type="entry name" value="Rham/fucose_mutarotase"/>
</dbReference>
<dbReference type="RefSeq" id="WP_348815743.1">
    <property type="nucleotide sequence ID" value="NZ_CP098828.1"/>
</dbReference>
<dbReference type="PANTHER" id="PTHR34389:SF2">
    <property type="entry name" value="L-RHAMNOSE MUTAROTASE"/>
    <property type="match status" value="1"/>
</dbReference>
<keyword evidence="1 5" id="KW-0963">Cytoplasm</keyword>
<accession>A0AAU7KY59</accession>